<feature type="non-terminal residue" evidence="2">
    <location>
        <position position="183"/>
    </location>
</feature>
<proteinExistence type="predicted"/>
<dbReference type="AlphaFoldDB" id="A0AA38C3R9"/>
<name>A0AA38C3R9_TAXCH</name>
<keyword evidence="3" id="KW-1185">Reference proteome</keyword>
<evidence type="ECO:0000313" key="3">
    <source>
        <dbReference type="Proteomes" id="UP000824469"/>
    </source>
</evidence>
<dbReference type="Proteomes" id="UP000824469">
    <property type="component" value="Unassembled WGS sequence"/>
</dbReference>
<gene>
    <name evidence="2" type="ORF">KI387_041217</name>
</gene>
<evidence type="ECO:0000313" key="2">
    <source>
        <dbReference type="EMBL" id="KAH9293580.1"/>
    </source>
</evidence>
<protein>
    <submittedName>
        <fullName evidence="2">Uncharacterized protein</fullName>
    </submittedName>
</protein>
<accession>A0AA38C3R9</accession>
<feature type="compositionally biased region" description="Polar residues" evidence="1">
    <location>
        <begin position="1"/>
        <end position="28"/>
    </location>
</feature>
<evidence type="ECO:0000256" key="1">
    <source>
        <dbReference type="SAM" id="MobiDB-lite"/>
    </source>
</evidence>
<organism evidence="2 3">
    <name type="scientific">Taxus chinensis</name>
    <name type="common">Chinese yew</name>
    <name type="synonym">Taxus wallichiana var. chinensis</name>
    <dbReference type="NCBI Taxonomy" id="29808"/>
    <lineage>
        <taxon>Eukaryota</taxon>
        <taxon>Viridiplantae</taxon>
        <taxon>Streptophyta</taxon>
        <taxon>Embryophyta</taxon>
        <taxon>Tracheophyta</taxon>
        <taxon>Spermatophyta</taxon>
        <taxon>Pinopsida</taxon>
        <taxon>Pinidae</taxon>
        <taxon>Conifers II</taxon>
        <taxon>Cupressales</taxon>
        <taxon>Taxaceae</taxon>
        <taxon>Taxus</taxon>
    </lineage>
</organism>
<dbReference type="EMBL" id="JAHRHJ020000976">
    <property type="protein sequence ID" value="KAH9293580.1"/>
    <property type="molecule type" value="Genomic_DNA"/>
</dbReference>
<feature type="compositionally biased region" description="Low complexity" evidence="1">
    <location>
        <begin position="38"/>
        <end position="50"/>
    </location>
</feature>
<feature type="region of interest" description="Disordered" evidence="1">
    <location>
        <begin position="1"/>
        <end position="56"/>
    </location>
</feature>
<reference evidence="2 3" key="1">
    <citation type="journal article" date="2021" name="Nat. Plants">
        <title>The Taxus genome provides insights into paclitaxel biosynthesis.</title>
        <authorList>
            <person name="Xiong X."/>
            <person name="Gou J."/>
            <person name="Liao Q."/>
            <person name="Li Y."/>
            <person name="Zhou Q."/>
            <person name="Bi G."/>
            <person name="Li C."/>
            <person name="Du R."/>
            <person name="Wang X."/>
            <person name="Sun T."/>
            <person name="Guo L."/>
            <person name="Liang H."/>
            <person name="Lu P."/>
            <person name="Wu Y."/>
            <person name="Zhang Z."/>
            <person name="Ro D.K."/>
            <person name="Shang Y."/>
            <person name="Huang S."/>
            <person name="Yan J."/>
        </authorList>
    </citation>
    <scope>NUCLEOTIDE SEQUENCE [LARGE SCALE GENOMIC DNA]</scope>
    <source>
        <strain evidence="2">Ta-2019</strain>
    </source>
</reference>
<sequence>MRESAVTSWLRKSTGTASNTAQNHSPRVSKSGLGLPYSSDSSSDSQSSRSSPRREKGVVLKDNVLKDEILSKGLGFGVFMAHFRRFRHFPYYRPALSPCRMMMISAMAMTVKMTVKGRKATGASGFFDLYSLGYSADRLGKLIMTDAMHVVSEVEELYEGMISQMELLAKQVAESSQALAKRL</sequence>
<comment type="caution">
    <text evidence="2">The sequence shown here is derived from an EMBL/GenBank/DDBJ whole genome shotgun (WGS) entry which is preliminary data.</text>
</comment>